<dbReference type="InterPro" id="IPR017972">
    <property type="entry name" value="Cyt_P450_CS"/>
</dbReference>
<dbReference type="Gene3D" id="1.10.630.10">
    <property type="entry name" value="Cytochrome P450"/>
    <property type="match status" value="1"/>
</dbReference>
<comment type="function">
    <text evidence="9">Cytochromes P450 are a group of heme-thiolate monooxygenases. They oxidize a variety of structurally unrelated compounds, including steroids, fatty acids, and xenobiotics.</text>
</comment>
<dbReference type="PROSITE" id="PS00086">
    <property type="entry name" value="CYTOCHROME_P450"/>
    <property type="match status" value="1"/>
</dbReference>
<evidence type="ECO:0000256" key="4">
    <source>
        <dbReference type="ARBA" id="ARBA00022617"/>
    </source>
</evidence>
<feature type="binding site" description="axial binding residue" evidence="10">
    <location>
        <position position="455"/>
    </location>
    <ligand>
        <name>heme</name>
        <dbReference type="ChEBI" id="CHEBI:30413"/>
    </ligand>
    <ligandPart>
        <name>Fe</name>
        <dbReference type="ChEBI" id="CHEBI:18248"/>
    </ligandPart>
</feature>
<dbReference type="OrthoDB" id="1470350at2759"/>
<dbReference type="SUPFAM" id="SSF48264">
    <property type="entry name" value="Cytochrome P450"/>
    <property type="match status" value="1"/>
</dbReference>
<keyword evidence="13" id="KW-1185">Reference proteome</keyword>
<dbReference type="PANTHER" id="PTHR24302">
    <property type="entry name" value="CYTOCHROME P450 FAMILY 3"/>
    <property type="match status" value="1"/>
</dbReference>
<sequence>MAFFNTLLVFLTANWFAISLTVCISFILYIWGIAPFRRSRVLALVGDLPGPAPLPFLGNLLDLIKLKGQTHLYIDEYYKKYGRLFTMFLFTKRPSLFIGDPEMTKEILVKEFQSFHDRPLFFEIPKPFDVMMSIATGETWHRIRTTISPTFSAHKMKLMIPLMNKSCDLLEKKLDQVAGTGETIDIYKYHQGLTMEGILSTFFGIESNAQNDYNDPAFKAARESLDPGPFRRFITAFVGILPFGSYFVRYFPSFFIGQFQNLVHLTEKIIEARKKEGDSARKDVLDLMLSATQPDVAEQKTLSEYEVIAQSMIFLFAGYETTSITLALTCHHLATNQDFQEKLQKEIDDVWRDEDQPPSYEVVQSLPYLDMVISETLRLYPPGFFLARECTKDCVIKGLHIKKGTPVITPAYSIHRDPEFYPDPEKFDPERFSAEAKASRDPYAYLPFGQGPRNCIGMRFAQMEMKLALVRILKRFTLVVAPETKIPPVIVAKPSILGCDGVKLRVQQRK</sequence>
<name>A0A6P8H991_ACTTE</name>
<evidence type="ECO:0000256" key="6">
    <source>
        <dbReference type="ARBA" id="ARBA00022848"/>
    </source>
</evidence>
<dbReference type="RefSeq" id="XP_031552096.1">
    <property type="nucleotide sequence ID" value="XM_031696236.1"/>
</dbReference>
<evidence type="ECO:0000256" key="2">
    <source>
        <dbReference type="ARBA" id="ARBA00004406"/>
    </source>
</evidence>
<dbReference type="InParanoid" id="A0A6P8H991"/>
<keyword evidence="4 10" id="KW-0349">Heme</keyword>
<dbReference type="GO" id="GO:0016705">
    <property type="term" value="F:oxidoreductase activity, acting on paired donors, with incorporation or reduction of molecular oxygen"/>
    <property type="evidence" value="ECO:0007669"/>
    <property type="project" value="InterPro"/>
</dbReference>
<keyword evidence="5 10" id="KW-0479">Metal-binding</keyword>
<keyword evidence="8 10" id="KW-0408">Iron</keyword>
<dbReference type="GO" id="GO:0008395">
    <property type="term" value="F:steroid hydroxylase activity"/>
    <property type="evidence" value="ECO:0007669"/>
    <property type="project" value="TreeGrafter"/>
</dbReference>
<comment type="cofactor">
    <cofactor evidence="10">
        <name>heme</name>
        <dbReference type="ChEBI" id="CHEBI:30413"/>
    </cofactor>
</comment>
<keyword evidence="6" id="KW-0256">Endoplasmic reticulum</keyword>
<dbReference type="Pfam" id="PF00067">
    <property type="entry name" value="p450"/>
    <property type="match status" value="1"/>
</dbReference>
<dbReference type="GO" id="GO:0020037">
    <property type="term" value="F:heme binding"/>
    <property type="evidence" value="ECO:0007669"/>
    <property type="project" value="InterPro"/>
</dbReference>
<evidence type="ECO:0000256" key="5">
    <source>
        <dbReference type="ARBA" id="ARBA00022723"/>
    </source>
</evidence>
<dbReference type="PANTHER" id="PTHR24302:SF15">
    <property type="entry name" value="FATTY-ACID PEROXYGENASE"/>
    <property type="match status" value="1"/>
</dbReference>
<evidence type="ECO:0000256" key="8">
    <source>
        <dbReference type="ARBA" id="ARBA00023004"/>
    </source>
</evidence>
<accession>A0A6P8H991</accession>
<evidence type="ECO:0000256" key="7">
    <source>
        <dbReference type="ARBA" id="ARBA00023002"/>
    </source>
</evidence>
<keyword evidence="11" id="KW-0503">Monooxygenase</keyword>
<protein>
    <submittedName>
        <fullName evidence="14">Cytochrome P450 3A2-like</fullName>
    </submittedName>
</protein>
<evidence type="ECO:0000256" key="10">
    <source>
        <dbReference type="PIRSR" id="PIRSR602403-1"/>
    </source>
</evidence>
<dbReference type="PRINTS" id="PR00465">
    <property type="entry name" value="EP450IV"/>
</dbReference>
<evidence type="ECO:0000256" key="11">
    <source>
        <dbReference type="RuleBase" id="RU000461"/>
    </source>
</evidence>
<keyword evidence="12" id="KW-1133">Transmembrane helix</keyword>
<organism evidence="13 14">
    <name type="scientific">Actinia tenebrosa</name>
    <name type="common">Australian red waratah sea anemone</name>
    <dbReference type="NCBI Taxonomy" id="6105"/>
    <lineage>
        <taxon>Eukaryota</taxon>
        <taxon>Metazoa</taxon>
        <taxon>Cnidaria</taxon>
        <taxon>Anthozoa</taxon>
        <taxon>Hexacorallia</taxon>
        <taxon>Actiniaria</taxon>
        <taxon>Actiniidae</taxon>
        <taxon>Actinia</taxon>
    </lineage>
</organism>
<evidence type="ECO:0000256" key="12">
    <source>
        <dbReference type="SAM" id="Phobius"/>
    </source>
</evidence>
<dbReference type="GeneID" id="116289344"/>
<feature type="transmembrane region" description="Helical" evidence="12">
    <location>
        <begin position="6"/>
        <end position="31"/>
    </location>
</feature>
<evidence type="ECO:0000256" key="1">
    <source>
        <dbReference type="ARBA" id="ARBA00004174"/>
    </source>
</evidence>
<dbReference type="CDD" id="cd11055">
    <property type="entry name" value="CYP3A-like"/>
    <property type="match status" value="1"/>
</dbReference>
<proteinExistence type="inferred from homology"/>
<dbReference type="KEGG" id="aten:116289344"/>
<dbReference type="PRINTS" id="PR00385">
    <property type="entry name" value="P450"/>
</dbReference>
<evidence type="ECO:0000313" key="14">
    <source>
        <dbReference type="RefSeq" id="XP_031552096.1"/>
    </source>
</evidence>
<dbReference type="GO" id="GO:0005789">
    <property type="term" value="C:endoplasmic reticulum membrane"/>
    <property type="evidence" value="ECO:0007669"/>
    <property type="project" value="UniProtKB-SubCell"/>
</dbReference>
<keyword evidence="12" id="KW-0472">Membrane</keyword>
<dbReference type="InterPro" id="IPR002403">
    <property type="entry name" value="Cyt_P450_E_grp-IV"/>
</dbReference>
<evidence type="ECO:0000256" key="3">
    <source>
        <dbReference type="ARBA" id="ARBA00010617"/>
    </source>
</evidence>
<gene>
    <name evidence="14" type="primary">LOC116289344</name>
</gene>
<keyword evidence="7 11" id="KW-0560">Oxidoreductase</keyword>
<evidence type="ECO:0000313" key="13">
    <source>
        <dbReference type="Proteomes" id="UP000515163"/>
    </source>
</evidence>
<keyword evidence="12" id="KW-0812">Transmembrane</keyword>
<reference evidence="14" key="1">
    <citation type="submission" date="2025-08" db="UniProtKB">
        <authorList>
            <consortium name="RefSeq"/>
        </authorList>
    </citation>
    <scope>IDENTIFICATION</scope>
    <source>
        <tissue evidence="14">Tentacle</tissue>
    </source>
</reference>
<keyword evidence="6" id="KW-0492">Microsome</keyword>
<dbReference type="AlphaFoldDB" id="A0A6P8H991"/>
<comment type="subcellular location">
    <subcellularLocation>
        <location evidence="2">Endoplasmic reticulum membrane</location>
        <topology evidence="2">Peripheral membrane protein</topology>
    </subcellularLocation>
    <subcellularLocation>
        <location evidence="1">Microsome membrane</location>
        <topology evidence="1">Peripheral membrane protein</topology>
    </subcellularLocation>
</comment>
<dbReference type="Proteomes" id="UP000515163">
    <property type="component" value="Unplaced"/>
</dbReference>
<comment type="similarity">
    <text evidence="3 11">Belongs to the cytochrome P450 family.</text>
</comment>
<dbReference type="InterPro" id="IPR050705">
    <property type="entry name" value="Cytochrome_P450_3A"/>
</dbReference>
<dbReference type="InterPro" id="IPR036396">
    <property type="entry name" value="Cyt_P450_sf"/>
</dbReference>
<dbReference type="InterPro" id="IPR001128">
    <property type="entry name" value="Cyt_P450"/>
</dbReference>
<dbReference type="FunFam" id="1.10.630.10:FF:000042">
    <property type="entry name" value="Cytochrome P450"/>
    <property type="match status" value="1"/>
</dbReference>
<dbReference type="GO" id="GO:0005506">
    <property type="term" value="F:iron ion binding"/>
    <property type="evidence" value="ECO:0007669"/>
    <property type="project" value="InterPro"/>
</dbReference>
<evidence type="ECO:0000256" key="9">
    <source>
        <dbReference type="ARBA" id="ARBA00043906"/>
    </source>
</evidence>